<dbReference type="EMBL" id="JACAQA010000010">
    <property type="protein sequence ID" value="NWB86250.1"/>
    <property type="molecule type" value="Genomic_DNA"/>
</dbReference>
<dbReference type="Pfam" id="PF03538">
    <property type="entry name" value="VRP1"/>
    <property type="match status" value="1"/>
</dbReference>
<name>A0A7Y8BRY5_9PSED</name>
<evidence type="ECO:0000313" key="3">
    <source>
        <dbReference type="Proteomes" id="UP000522864"/>
    </source>
</evidence>
<dbReference type="InterPro" id="IPR013783">
    <property type="entry name" value="Ig-like_fold"/>
</dbReference>
<dbReference type="SUPFAM" id="SSF49373">
    <property type="entry name" value="Invasin/intimin cell-adhesion fragments"/>
    <property type="match status" value="3"/>
</dbReference>
<sequence>MNDKPSSLLQLLNKNARSRSQLLEHYDSVLEIAKGSLEQLMSTDRTLHITEARALHEQARAISAVTLRQFREQRLTTAIHRAFEPGSGIRGLVDAPTYNDLFRPDWANHCPTDAIEATTSPIAYLADLYREVQKIEQSGRPGDGQGNRILLADRRPDLADLWLDHSALERVEPTLVLVNEILETSAYRYLESFGDERSLDDVLLDVRYPTTLPYERYQQQINYILQRKERLPGDVIRCTDRAYPYFKEPGVHSLLSDIALVQDTGFGPVQQGILLEAPYFPEFDPNQEPEQTFALARINPRTHRLDTSGTDPESFFRANFGEGDVFRLLDTQTFCLHTGLKTDELESLLSVGAYAPYSSANFIASDDVPVDGAVFGSVYVNAGLSPAMAIETTSDDESAPQHQIVNWSHDRFDRLNRMIRLASWLKLPFDQVDRLLVASIGAEGKTSDYRITTDTLRALGLFQSLRTRYKVSADDFAALLRGLGVHARGKQSTQFDLVFNSQALFPGPLILDGEVFDITPGNEAERQKIDHLCAALGMTFEMYRFTAKVIEQAYAGEPLRWNTAVVSAFYRLVRLPHYLGLTTIEALALLELLDNGGSQLVAKLAGPTHIASYQTSGNTDTLSVIHALVEASAWLAEHKWTVGQVCRIVLPALTKPVASEAELNLLKQMHSRLAAALISDSSFAEVGAPQSRVVVNIDERGQEVFSSVAIDWFEELKEFIEAGETIRAARGLVKYLEGETEENYEAALSGTVAEVLERFDLPIEGQHAQICNMIMRARGAQEALLMEGLAGYLDCSVDLVKVLLFWAEGNRYQLLIEVLRVYGQTGNSSAPLQLAIGDEVLLVLDSLVKRAAVTTHLDLSPAFVDQCVQQPQWFGLGDVGLSLQTLYFFTQYAATVRLSAQPEERLLDYLQLINTLWDKALEGDKRLIRDSAANRLAGFLDWGVRQVLVVASHLNPEEGVIFTLAELDLLVRTCRLARHTDLDAEALLALGRLTPISDVADFRYAAELALASLTEPVPGTPAGEVGQSHSSVITVTPDYLVANKSGESATYFITLRDFMDEPFEDVTINWSTNQLGELEQTSTVTDQYGESSVTLASGNTMGIARVVAEYGLGDKVLAPAVTIGCDEASLHFSAPTYDPSQALSNKLEAINFSITLVDAFTNLGIDRLVEWGTTLGEFQRYQTMTNHEGISYSSLRSGPLGEATVIARYENGSQWTFPIVEFTSTPYFQYVRFANTVIEGVEVELSCRLVELNGDPVSSGTEVTWTADVEGLLEVTSRTDSNGIALSRFRSDVAGLVIVTVSAENDVQDKSTAQTVIYPQAVIVKHESSDTHYILGRPDPVVFSVWLEVDREAAIKTPVDWAINGEVKATILTDKEGLSKFSSKFISSGQGVAEYIVSATVAGTTEHVEFSVFVLPYFVFEVSLSGKDIYPRAPEFLARFARYKLNVKTVDGTGVALEGIPFALKNVGTSLSIIRVEIEDIDKVVESTREGVDFDIFLPGSSGQYLYAGLLSLSLDVGGKKIWARDYRVGMIYWLNHALIRDGYIKASFSLRTNGVITAPVKGWDLEGVYITGEVPEAPWRGTAELVYESSKWMVNFLIAQSEGQPIATQRLFTSEYIVSNGDAIYAASDTNISS</sequence>
<reference evidence="2 3" key="1">
    <citation type="submission" date="2020-04" db="EMBL/GenBank/DDBJ databases">
        <title>Molecular characterization of pseudomonads from Agaricus bisporus reveal novel blotch 2 pathogens in Western Europe.</title>
        <authorList>
            <person name="Taparia T."/>
            <person name="Krijger M."/>
            <person name="Haynes E."/>
            <person name="Elpinstone J.G."/>
            <person name="Noble R."/>
            <person name="Van Der Wolf J."/>
        </authorList>
    </citation>
    <scope>NUCLEOTIDE SEQUENCE [LARGE SCALE GENOMIC DNA]</scope>
    <source>
        <strain evidence="2 3">G9001</strain>
    </source>
</reference>
<evidence type="ECO:0000256" key="1">
    <source>
        <dbReference type="ARBA" id="ARBA00023026"/>
    </source>
</evidence>
<comment type="caution">
    <text evidence="2">The sequence shown here is derived from an EMBL/GenBank/DDBJ whole genome shotgun (WGS) entry which is preliminary data.</text>
</comment>
<dbReference type="InterPro" id="IPR008964">
    <property type="entry name" value="Invasin/intimin_cell_adhesion"/>
</dbReference>
<protein>
    <recommendedName>
        <fullName evidence="4">Big-1 domain-containing protein</fullName>
    </recommendedName>
</protein>
<accession>A0A7Y8BRY5</accession>
<evidence type="ECO:0008006" key="4">
    <source>
        <dbReference type="Google" id="ProtNLM"/>
    </source>
</evidence>
<keyword evidence="1" id="KW-0843">Virulence</keyword>
<dbReference type="RefSeq" id="WP_177101038.1">
    <property type="nucleotide sequence ID" value="NZ_JACAQA010000010.1"/>
</dbReference>
<dbReference type="Proteomes" id="UP000522864">
    <property type="component" value="Unassembled WGS sequence"/>
</dbReference>
<evidence type="ECO:0000313" key="2">
    <source>
        <dbReference type="EMBL" id="NWB86250.1"/>
    </source>
</evidence>
<proteinExistence type="predicted"/>
<organism evidence="2 3">
    <name type="scientific">Pseudomonas gingeri</name>
    <dbReference type="NCBI Taxonomy" id="117681"/>
    <lineage>
        <taxon>Bacteria</taxon>
        <taxon>Pseudomonadati</taxon>
        <taxon>Pseudomonadota</taxon>
        <taxon>Gammaproteobacteria</taxon>
        <taxon>Pseudomonadales</taxon>
        <taxon>Pseudomonadaceae</taxon>
        <taxon>Pseudomonas</taxon>
    </lineage>
</organism>
<dbReference type="InterPro" id="IPR018003">
    <property type="entry name" value="Insecticidal_toxin/plasmid_vir"/>
</dbReference>
<dbReference type="Gene3D" id="2.60.40.10">
    <property type="entry name" value="Immunoglobulins"/>
    <property type="match status" value="3"/>
</dbReference>
<gene>
    <name evidence="2" type="ORF">HX830_15340</name>
</gene>